<proteinExistence type="predicted"/>
<reference evidence="1 2" key="1">
    <citation type="submission" date="2016-10" db="EMBL/GenBank/DDBJ databases">
        <authorList>
            <person name="de Groot N.N."/>
        </authorList>
    </citation>
    <scope>NUCLEOTIDE SEQUENCE [LARGE SCALE GENOMIC DNA]</scope>
    <source>
        <strain evidence="1 2">CPCC 202699</strain>
    </source>
</reference>
<evidence type="ECO:0008006" key="3">
    <source>
        <dbReference type="Google" id="ProtNLM"/>
    </source>
</evidence>
<evidence type="ECO:0000313" key="1">
    <source>
        <dbReference type="EMBL" id="SDX99759.1"/>
    </source>
</evidence>
<keyword evidence="2" id="KW-1185">Reference proteome</keyword>
<name>A0A1H3GBP8_9PSEU</name>
<dbReference type="Proteomes" id="UP000199515">
    <property type="component" value="Unassembled WGS sequence"/>
</dbReference>
<dbReference type="RefSeq" id="WP_091290810.1">
    <property type="nucleotide sequence ID" value="NZ_FNON01000004.1"/>
</dbReference>
<dbReference type="Gene3D" id="1.25.40.10">
    <property type="entry name" value="Tetratricopeptide repeat domain"/>
    <property type="match status" value="1"/>
</dbReference>
<dbReference type="AlphaFoldDB" id="A0A1H3GBP8"/>
<protein>
    <recommendedName>
        <fullName evidence="3">Tetratricopeptide repeat-containing protein</fullName>
    </recommendedName>
</protein>
<dbReference type="SUPFAM" id="SSF48452">
    <property type="entry name" value="TPR-like"/>
    <property type="match status" value="2"/>
</dbReference>
<dbReference type="EMBL" id="FNON01000004">
    <property type="protein sequence ID" value="SDX99759.1"/>
    <property type="molecule type" value="Genomic_DNA"/>
</dbReference>
<evidence type="ECO:0000313" key="2">
    <source>
        <dbReference type="Proteomes" id="UP000199515"/>
    </source>
</evidence>
<accession>A0A1H3GBP8</accession>
<dbReference type="OrthoDB" id="56388at2"/>
<gene>
    <name evidence="1" type="ORF">SAMN05421504_104173</name>
</gene>
<dbReference type="STRING" id="589385.SAMN05421504_104173"/>
<sequence length="866" mass="94272">MSEQELWDRLRGAGARPYGRAHTAELEEILRLVDAQGSQRLKYTTRLMIANAYRHGGEPAKAFVPFSWCLAAHDAGEGDPALDFRLFWQFKGTVNAMAGFPEIPLGQTYAVLDDMERRYRLAGHTMNPVHQHRELIARHVGDKAVAREQYRLWTAAPRGEMSDCEGCEPNSKVAHLTWLGQFEDAVRVGDSVLGGQFNCVEQPQSILTAMLVPYVRTGRLAEAARAHRQAYRAIQSTPSELQTVGVHLSFCALTGNHARGLQLLERHLGWLDTAPTPLAEMSFSASAACVLSLVEAEGHANATVGDVSVGELRARLSERALAIAARFDARNQTSRQGDWVRDRLAQVPIVDFLPLSGPVREPARAVPVAVSFPDSPAALADLAERQHLLDDKAATAAAWARFDELLPAPEGKLLARRLVGAGNLVVNQVRDVAVTHWSRAAEVYRGLGDEVAYEAVRSRLGLLKCFAGEGTDEITASVERLGELGDAEQYGWGLLRLAQAALVSGDPERAMGLLDDARKPIEEAGVALQSAQLLQQTAEFSATMSQELTTEPLDLLHEAAARYLSAGAPLRAAGARLSAARLKAISGDLEAATTLFTAVITDFLAYGNPVGAARAKVELGSACLHLGRFEEVADRLEEAIPVLREADEDFSQAQFMLARAYRGLRQPDQALELLAEVARFCLDDGNQAGAGQMHELSGDILDELDRDALAAESFTRAADLFHEADFGVDELRARRRVPLSWHWARDQDQALTTLAAADALAATLPTEDPQTLWERSMLDYDAARILTNFERPAEALPRVVRAAEGFRTLDSLTEVAIAGALHGRILRDLNRPTEAHAVLTQALAALPAEATHQRAQLEALLSDLTP</sequence>
<organism evidence="1 2">
    <name type="scientific">Amycolatopsis xylanica</name>
    <dbReference type="NCBI Taxonomy" id="589385"/>
    <lineage>
        <taxon>Bacteria</taxon>
        <taxon>Bacillati</taxon>
        <taxon>Actinomycetota</taxon>
        <taxon>Actinomycetes</taxon>
        <taxon>Pseudonocardiales</taxon>
        <taxon>Pseudonocardiaceae</taxon>
        <taxon>Amycolatopsis</taxon>
    </lineage>
</organism>
<dbReference type="InterPro" id="IPR011990">
    <property type="entry name" value="TPR-like_helical_dom_sf"/>
</dbReference>